<evidence type="ECO:0000256" key="1">
    <source>
        <dbReference type="SAM" id="MobiDB-lite"/>
    </source>
</evidence>
<accession>A0A6J7J0J5</accession>
<feature type="domain" description="Cyclic nucleotide-binding" evidence="2">
    <location>
        <begin position="129"/>
        <end position="248"/>
    </location>
</feature>
<dbReference type="GO" id="GO:0034236">
    <property type="term" value="F:protein kinase A catalytic subunit binding"/>
    <property type="evidence" value="ECO:0007669"/>
    <property type="project" value="TreeGrafter"/>
</dbReference>
<evidence type="ECO:0000259" key="2">
    <source>
        <dbReference type="PROSITE" id="PS50042"/>
    </source>
</evidence>
<protein>
    <submittedName>
        <fullName evidence="3">Unannotated protein</fullName>
    </submittedName>
</protein>
<feature type="compositionally biased region" description="Polar residues" evidence="1">
    <location>
        <begin position="1"/>
        <end position="10"/>
    </location>
</feature>
<organism evidence="3">
    <name type="scientific">freshwater metagenome</name>
    <dbReference type="NCBI Taxonomy" id="449393"/>
    <lineage>
        <taxon>unclassified sequences</taxon>
        <taxon>metagenomes</taxon>
        <taxon>ecological metagenomes</taxon>
    </lineage>
</organism>
<dbReference type="SUPFAM" id="SSF51206">
    <property type="entry name" value="cAMP-binding domain-like"/>
    <property type="match status" value="3"/>
</dbReference>
<gene>
    <name evidence="3" type="ORF">UFOPK3609_02216</name>
</gene>
<dbReference type="CDD" id="cd00038">
    <property type="entry name" value="CAP_ED"/>
    <property type="match status" value="3"/>
</dbReference>
<dbReference type="GO" id="GO:0004862">
    <property type="term" value="F:cAMP-dependent protein kinase inhibitor activity"/>
    <property type="evidence" value="ECO:0007669"/>
    <property type="project" value="TreeGrafter"/>
</dbReference>
<dbReference type="GO" id="GO:0030552">
    <property type="term" value="F:cAMP binding"/>
    <property type="evidence" value="ECO:0007669"/>
    <property type="project" value="TreeGrafter"/>
</dbReference>
<dbReference type="InterPro" id="IPR018488">
    <property type="entry name" value="cNMP-bd_CS"/>
</dbReference>
<dbReference type="PANTHER" id="PTHR11635">
    <property type="entry name" value="CAMP-DEPENDENT PROTEIN KINASE REGULATORY CHAIN"/>
    <property type="match status" value="1"/>
</dbReference>
<feature type="compositionally biased region" description="Basic and acidic residues" evidence="1">
    <location>
        <begin position="11"/>
        <end position="27"/>
    </location>
</feature>
<sequence>MQRQPSMRRNSTGDDYKGPAGDKDNRSFKNGKAENGSDVVRASRRHSLLTAKDHLEKKSSETQSASIRVSAMHQKRLENKVADSRTSRARQEGFTGGDVTTTSSKTRKSVLLTYTTEDVLKKSLKEHPIFSNMDAGQLQCIVDAMVLEQIPAGKILTVQGSPGKKWFCIHTGTFEISSQGETRKDDIHTELGPGDGFGEIFLFDCPRVFTVSAKTDGSVWSISRQNYRQVLKNYEEQNANQRIRFLREVKLFATLTSKELEAIADEVVEETILEGEYIMKQNDSVDEYSKFYIISKGYVNVVLPKRKGDTKDKLKMLEAAAYFGERALLTDDKRNADIIAGANLVVLTMARNTFVKLLGPLATLMERSVNEYGELVLKSVPLLGVLSDEEREMVMRTSTTKYFEDGEEIVIAGNRADFFFIVKEGEVSYQLFDPKFTRAPRASNAPSFKNGSLSRNDSSMSMDSAVLNGDRKRESIHLVTEDNEHLLEHGPLGTLQEGETGAPYTRKGFNFFFFFNSFFHYIYIFLNL</sequence>
<dbReference type="InterPro" id="IPR014710">
    <property type="entry name" value="RmlC-like_jellyroll"/>
</dbReference>
<name>A0A6J7J0J5_9ZZZZ</name>
<dbReference type="GO" id="GO:0005952">
    <property type="term" value="C:cAMP-dependent protein kinase complex"/>
    <property type="evidence" value="ECO:0007669"/>
    <property type="project" value="InterPro"/>
</dbReference>
<dbReference type="Gene3D" id="2.60.120.10">
    <property type="entry name" value="Jelly Rolls"/>
    <property type="match status" value="3"/>
</dbReference>
<feature type="compositionally biased region" description="Basic and acidic residues" evidence="1">
    <location>
        <begin position="75"/>
        <end position="91"/>
    </location>
</feature>
<reference evidence="3" key="1">
    <citation type="submission" date="2020-05" db="EMBL/GenBank/DDBJ databases">
        <authorList>
            <person name="Chiriac C."/>
            <person name="Salcher M."/>
            <person name="Ghai R."/>
            <person name="Kavagutti S V."/>
        </authorList>
    </citation>
    <scope>NUCLEOTIDE SEQUENCE</scope>
</reference>
<proteinExistence type="predicted"/>
<dbReference type="GO" id="GO:0005829">
    <property type="term" value="C:cytosol"/>
    <property type="evidence" value="ECO:0007669"/>
    <property type="project" value="TreeGrafter"/>
</dbReference>
<feature type="region of interest" description="Disordered" evidence="1">
    <location>
        <begin position="1"/>
        <end position="102"/>
    </location>
</feature>
<dbReference type="Pfam" id="PF00027">
    <property type="entry name" value="cNMP_binding"/>
    <property type="match status" value="2"/>
</dbReference>
<feature type="compositionally biased region" description="Basic and acidic residues" evidence="1">
    <location>
        <begin position="51"/>
        <end position="60"/>
    </location>
</feature>
<dbReference type="PROSITE" id="PS00888">
    <property type="entry name" value="CNMP_BINDING_1"/>
    <property type="match status" value="1"/>
</dbReference>
<dbReference type="AlphaFoldDB" id="A0A6J7J0J5"/>
<dbReference type="InterPro" id="IPR050503">
    <property type="entry name" value="cAMP-dep_PK_reg_su-like"/>
</dbReference>
<feature type="domain" description="Cyclic nucleotide-binding" evidence="2">
    <location>
        <begin position="382"/>
        <end position="427"/>
    </location>
</feature>
<feature type="domain" description="Cyclic nucleotide-binding" evidence="2">
    <location>
        <begin position="251"/>
        <end position="375"/>
    </location>
</feature>
<dbReference type="PANTHER" id="PTHR11635:SF152">
    <property type="entry name" value="CAMP-DEPENDENT PROTEIN KINASE TYPE I REGULATORY SUBUNIT-RELATED"/>
    <property type="match status" value="1"/>
</dbReference>
<dbReference type="SMART" id="SM00100">
    <property type="entry name" value="cNMP"/>
    <property type="match status" value="2"/>
</dbReference>
<dbReference type="InterPro" id="IPR000595">
    <property type="entry name" value="cNMP-bd_dom"/>
</dbReference>
<evidence type="ECO:0000313" key="3">
    <source>
        <dbReference type="EMBL" id="CAB4936042.1"/>
    </source>
</evidence>
<dbReference type="InterPro" id="IPR018490">
    <property type="entry name" value="cNMP-bd_dom_sf"/>
</dbReference>
<dbReference type="EMBL" id="CAFBMQ010000455">
    <property type="protein sequence ID" value="CAB4936042.1"/>
    <property type="molecule type" value="Genomic_DNA"/>
</dbReference>
<dbReference type="PROSITE" id="PS50042">
    <property type="entry name" value="CNMP_BINDING_3"/>
    <property type="match status" value="3"/>
</dbReference>